<dbReference type="Pfam" id="PF14525">
    <property type="entry name" value="AraC_binding_2"/>
    <property type="match status" value="1"/>
</dbReference>
<proteinExistence type="predicted"/>
<reference evidence="5 6" key="1">
    <citation type="submission" date="2024-03" db="EMBL/GenBank/DDBJ databases">
        <title>Draft genome sequence of Pseudonocardia carboxydivorans JCM 14827.</title>
        <authorList>
            <person name="Duangmal K."/>
        </authorList>
    </citation>
    <scope>NUCLEOTIDE SEQUENCE [LARGE SCALE GENOMIC DNA]</scope>
    <source>
        <strain evidence="5 6">JCM 14827</strain>
    </source>
</reference>
<dbReference type="InterPro" id="IPR050204">
    <property type="entry name" value="AraC_XylS_family_regulators"/>
</dbReference>
<dbReference type="InterPro" id="IPR035418">
    <property type="entry name" value="AraC-bd_2"/>
</dbReference>
<dbReference type="Gene3D" id="1.10.10.60">
    <property type="entry name" value="Homeodomain-like"/>
    <property type="match status" value="1"/>
</dbReference>
<sequence length="319" mass="34549">MTSGYWSTRDRPVREQHAYWREVVCDAFTPLVPLPQPRAGDWASQGVAGWVRSRRVADVNCAEIATVGQVNLHGTREVARTAEATVFVNLQLAGSCVGSQGGRTCHVPAGSFALFDATRPFRLDYAGDWRSLSFRVPRDRLMSLVARPDDVTATTVDGSRALGAVVAGTMRSVWDAVEDLGDAEARAVSSGFTTLLATACGATDEVRGAGRTLAASLYTSVCTHLQDNLRNGDLAAARVAAHFGVSVRTLHNVFRDSEHTYAQTITKLRVDACARGLADPACRESLTALAARWGFFDLSHLNRAFRTHRGHRPADLRPA</sequence>
<accession>A0ABU9AHX9</accession>
<evidence type="ECO:0000259" key="4">
    <source>
        <dbReference type="PROSITE" id="PS01124"/>
    </source>
</evidence>
<keyword evidence="2" id="KW-0238">DNA-binding</keyword>
<name>A0ABU9AHX9_PSEA5</name>
<dbReference type="PANTHER" id="PTHR46796:SF6">
    <property type="entry name" value="ARAC SUBFAMILY"/>
    <property type="match status" value="1"/>
</dbReference>
<dbReference type="Proteomes" id="UP001367513">
    <property type="component" value="Unassembled WGS sequence"/>
</dbReference>
<comment type="caution">
    <text evidence="5">The sequence shown here is derived from an EMBL/GenBank/DDBJ whole genome shotgun (WGS) entry which is preliminary data.</text>
</comment>
<keyword evidence="6" id="KW-1185">Reference proteome</keyword>
<evidence type="ECO:0000256" key="1">
    <source>
        <dbReference type="ARBA" id="ARBA00023015"/>
    </source>
</evidence>
<organism evidence="5 6">
    <name type="scientific">Pseudonocardia alni subsp. carboxydivorans</name>
    <dbReference type="NCBI Taxonomy" id="415010"/>
    <lineage>
        <taxon>Bacteria</taxon>
        <taxon>Bacillati</taxon>
        <taxon>Actinomycetota</taxon>
        <taxon>Actinomycetes</taxon>
        <taxon>Pseudonocardiales</taxon>
        <taxon>Pseudonocardiaceae</taxon>
        <taxon>Pseudonocardia</taxon>
    </lineage>
</organism>
<feature type="domain" description="HTH araC/xylS-type" evidence="4">
    <location>
        <begin position="219"/>
        <end position="319"/>
    </location>
</feature>
<dbReference type="PROSITE" id="PS01124">
    <property type="entry name" value="HTH_ARAC_FAMILY_2"/>
    <property type="match status" value="1"/>
</dbReference>
<dbReference type="EMBL" id="JBBPIX010000011">
    <property type="protein sequence ID" value="MEK6466006.1"/>
    <property type="molecule type" value="Genomic_DNA"/>
</dbReference>
<keyword evidence="1" id="KW-0805">Transcription regulation</keyword>
<evidence type="ECO:0000313" key="5">
    <source>
        <dbReference type="EMBL" id="MEK6466006.1"/>
    </source>
</evidence>
<gene>
    <name evidence="5" type="ORF">WG925_19885</name>
</gene>
<dbReference type="SMART" id="SM00342">
    <property type="entry name" value="HTH_ARAC"/>
    <property type="match status" value="1"/>
</dbReference>
<evidence type="ECO:0000256" key="3">
    <source>
        <dbReference type="ARBA" id="ARBA00023163"/>
    </source>
</evidence>
<dbReference type="InterPro" id="IPR018060">
    <property type="entry name" value="HTH_AraC"/>
</dbReference>
<evidence type="ECO:0000313" key="6">
    <source>
        <dbReference type="Proteomes" id="UP001367513"/>
    </source>
</evidence>
<protein>
    <submittedName>
        <fullName evidence="5">Helix-turn-helix domain-containing protein</fullName>
    </submittedName>
</protein>
<dbReference type="Pfam" id="PF12833">
    <property type="entry name" value="HTH_18"/>
    <property type="match status" value="1"/>
</dbReference>
<dbReference type="PANTHER" id="PTHR46796">
    <property type="entry name" value="HTH-TYPE TRANSCRIPTIONAL ACTIVATOR RHAS-RELATED"/>
    <property type="match status" value="1"/>
</dbReference>
<keyword evidence="3" id="KW-0804">Transcription</keyword>
<evidence type="ECO:0000256" key="2">
    <source>
        <dbReference type="ARBA" id="ARBA00023125"/>
    </source>
</evidence>
<dbReference type="RefSeq" id="WP_346102082.1">
    <property type="nucleotide sequence ID" value="NZ_BAAAOD010000005.1"/>
</dbReference>